<dbReference type="SUPFAM" id="SSF53474">
    <property type="entry name" value="alpha/beta-Hydrolases"/>
    <property type="match status" value="1"/>
</dbReference>
<dbReference type="PANTHER" id="PTHR43798:SF33">
    <property type="entry name" value="HYDROLASE, PUTATIVE (AFU_ORTHOLOGUE AFUA_2G14860)-RELATED"/>
    <property type="match status" value="1"/>
</dbReference>
<dbReference type="InterPro" id="IPR020802">
    <property type="entry name" value="TesA-like"/>
</dbReference>
<dbReference type="PANTHER" id="PTHR43798">
    <property type="entry name" value="MONOACYLGLYCEROL LIPASE"/>
    <property type="match status" value="1"/>
</dbReference>
<dbReference type="Pfam" id="PF00561">
    <property type="entry name" value="Abhydrolase_1"/>
    <property type="match status" value="1"/>
</dbReference>
<dbReference type="GO" id="GO:0016020">
    <property type="term" value="C:membrane"/>
    <property type="evidence" value="ECO:0007669"/>
    <property type="project" value="TreeGrafter"/>
</dbReference>
<dbReference type="RefSeq" id="WP_095616721.1">
    <property type="nucleotide sequence ID" value="NZ_NSKD01000002.1"/>
</dbReference>
<dbReference type="SMART" id="SM00824">
    <property type="entry name" value="PKS_TE"/>
    <property type="match status" value="1"/>
</dbReference>
<keyword evidence="2" id="KW-0378">Hydrolase</keyword>
<evidence type="ECO:0000313" key="3">
    <source>
        <dbReference type="Proteomes" id="UP000218896"/>
    </source>
</evidence>
<dbReference type="InterPro" id="IPR000073">
    <property type="entry name" value="AB_hydrolase_1"/>
</dbReference>
<dbReference type="InterPro" id="IPR029058">
    <property type="entry name" value="AB_hydrolase_fold"/>
</dbReference>
<protein>
    <submittedName>
        <fullName evidence="2">Alpha/beta hydrolase</fullName>
    </submittedName>
</protein>
<keyword evidence="3" id="KW-1185">Reference proteome</keyword>
<dbReference type="OrthoDB" id="149912at2"/>
<organism evidence="2 3">
    <name type="scientific">Halovibrio salipaludis</name>
    <dbReference type="NCBI Taxonomy" id="2032626"/>
    <lineage>
        <taxon>Bacteria</taxon>
        <taxon>Pseudomonadati</taxon>
        <taxon>Pseudomonadota</taxon>
        <taxon>Gammaproteobacteria</taxon>
        <taxon>Oceanospirillales</taxon>
        <taxon>Halomonadaceae</taxon>
        <taxon>Halovibrio</taxon>
    </lineage>
</organism>
<evidence type="ECO:0000313" key="2">
    <source>
        <dbReference type="EMBL" id="PAU80995.1"/>
    </source>
</evidence>
<name>A0A2A2F8S4_9GAMM</name>
<reference evidence="2 3" key="1">
    <citation type="submission" date="2017-08" db="EMBL/GenBank/DDBJ databases">
        <title>Halovibrio sewagensis sp. nov., isolated from wastewater of high salinity.</title>
        <authorList>
            <person name="Dong X."/>
            <person name="Zhang G."/>
        </authorList>
    </citation>
    <scope>NUCLEOTIDE SEQUENCE [LARGE SCALE GENOMIC DNA]</scope>
    <source>
        <strain evidence="2 3">YL5-2</strain>
    </source>
</reference>
<accession>A0A2A2F8S4</accession>
<dbReference type="GO" id="GO:0016787">
    <property type="term" value="F:hydrolase activity"/>
    <property type="evidence" value="ECO:0007669"/>
    <property type="project" value="UniProtKB-KW"/>
</dbReference>
<dbReference type="EMBL" id="NSKD01000002">
    <property type="protein sequence ID" value="PAU80995.1"/>
    <property type="molecule type" value="Genomic_DNA"/>
</dbReference>
<dbReference type="InterPro" id="IPR050266">
    <property type="entry name" value="AB_hydrolase_sf"/>
</dbReference>
<gene>
    <name evidence="2" type="ORF">CK501_05375</name>
</gene>
<proteinExistence type="predicted"/>
<dbReference type="Proteomes" id="UP000218896">
    <property type="component" value="Unassembled WGS sequence"/>
</dbReference>
<dbReference type="PRINTS" id="PR00111">
    <property type="entry name" value="ABHYDROLASE"/>
</dbReference>
<comment type="caution">
    <text evidence="2">The sequence shown here is derived from an EMBL/GenBank/DDBJ whole genome shotgun (WGS) entry which is preliminary data.</text>
</comment>
<dbReference type="Gene3D" id="3.40.50.1820">
    <property type="entry name" value="alpha/beta hydrolase"/>
    <property type="match status" value="1"/>
</dbReference>
<sequence length="294" mass="31857">MPNTEPEQLTLDVPAGTLGALAWGDPSSPLIIAFHGWLDNAASFSRLGPALADDYRVVAVDLPGHGFSFHRPPGASYELLDYVRDLAPLFDREASQGAVLLGHSLGGIVASLLSVAVPERVRALMLVDSLGPLTGDADSFPDQLKQAIDRVRQGSRGQPPRYADVEEAIVARMKGRIPLSRVAAECIVPRSLQQDQQGWRWGTDARLRYPSMHRLEEDEVEAYLAAIAAPTLLIRANRGMAAFKPEWIEGRLPRLSDAEVIDVEGSHHCHLDGDVGGLAEGCLGWLGRIRSAPL</sequence>
<feature type="domain" description="Thioesterase TesA-like" evidence="1">
    <location>
        <begin position="32"/>
        <end position="286"/>
    </location>
</feature>
<evidence type="ECO:0000259" key="1">
    <source>
        <dbReference type="SMART" id="SM00824"/>
    </source>
</evidence>
<dbReference type="AlphaFoldDB" id="A0A2A2F8S4"/>